<evidence type="ECO:0000256" key="2">
    <source>
        <dbReference type="ARBA" id="ARBA00008970"/>
    </source>
</evidence>
<evidence type="ECO:0000256" key="4">
    <source>
        <dbReference type="ARBA" id="ARBA00023128"/>
    </source>
</evidence>
<evidence type="ECO:0000256" key="1">
    <source>
        <dbReference type="ARBA" id="ARBA00004173"/>
    </source>
</evidence>
<dbReference type="InterPro" id="IPR013219">
    <property type="entry name" value="Ribosomal_mS33"/>
</dbReference>
<dbReference type="PANTHER" id="PTHR13362">
    <property type="entry name" value="MITOCHONDRIAL RIBOSOMAL PROTEIN S33"/>
    <property type="match status" value="1"/>
</dbReference>
<dbReference type="GO" id="GO:0005739">
    <property type="term" value="C:mitochondrion"/>
    <property type="evidence" value="ECO:0007669"/>
    <property type="project" value="UniProtKB-SubCell"/>
</dbReference>
<dbReference type="PANTHER" id="PTHR13362:SF2">
    <property type="entry name" value="SMALL RIBOSOMAL SUBUNIT PROTEIN MS33"/>
    <property type="match status" value="1"/>
</dbReference>
<reference evidence="8 9" key="1">
    <citation type="journal article" date="2018" name="Evol. Lett.">
        <title>Horizontal gene cluster transfer increased hallucinogenic mushroom diversity.</title>
        <authorList>
            <person name="Reynolds H.T."/>
            <person name="Vijayakumar V."/>
            <person name="Gluck-Thaler E."/>
            <person name="Korotkin H.B."/>
            <person name="Matheny P.B."/>
            <person name="Slot J.C."/>
        </authorList>
    </citation>
    <scope>NUCLEOTIDE SEQUENCE [LARGE SCALE GENOMIC DNA]</scope>
    <source>
        <strain evidence="8 9">2631</strain>
    </source>
</reference>
<accession>A0A409XMW1</accession>
<keyword evidence="4" id="KW-0496">Mitochondrion</keyword>
<keyword evidence="3" id="KW-0689">Ribosomal protein</keyword>
<keyword evidence="5" id="KW-0687">Ribonucleoprotein</keyword>
<comment type="subcellular location">
    <subcellularLocation>
        <location evidence="1">Mitochondrion</location>
    </subcellularLocation>
</comment>
<organism evidence="8 9">
    <name type="scientific">Psilocybe cyanescens</name>
    <dbReference type="NCBI Taxonomy" id="93625"/>
    <lineage>
        <taxon>Eukaryota</taxon>
        <taxon>Fungi</taxon>
        <taxon>Dikarya</taxon>
        <taxon>Basidiomycota</taxon>
        <taxon>Agaricomycotina</taxon>
        <taxon>Agaricomycetes</taxon>
        <taxon>Agaricomycetidae</taxon>
        <taxon>Agaricales</taxon>
        <taxon>Agaricineae</taxon>
        <taxon>Strophariaceae</taxon>
        <taxon>Psilocybe</taxon>
    </lineage>
</organism>
<dbReference type="FunCoup" id="A0A409XMW1">
    <property type="interactions" value="162"/>
</dbReference>
<dbReference type="InParanoid" id="A0A409XMW1"/>
<protein>
    <recommendedName>
        <fullName evidence="6">Small ribosomal subunit protein mS33</fullName>
    </recommendedName>
</protein>
<feature type="compositionally biased region" description="Basic residues" evidence="7">
    <location>
        <begin position="83"/>
        <end position="95"/>
    </location>
</feature>
<evidence type="ECO:0000313" key="9">
    <source>
        <dbReference type="Proteomes" id="UP000283269"/>
    </source>
</evidence>
<evidence type="ECO:0000256" key="5">
    <source>
        <dbReference type="ARBA" id="ARBA00023274"/>
    </source>
</evidence>
<dbReference type="EMBL" id="NHYD01001084">
    <property type="protein sequence ID" value="PPQ92123.1"/>
    <property type="molecule type" value="Genomic_DNA"/>
</dbReference>
<keyword evidence="9" id="KW-1185">Reference proteome</keyword>
<feature type="compositionally biased region" description="Basic and acidic residues" evidence="7">
    <location>
        <begin position="96"/>
        <end position="107"/>
    </location>
</feature>
<dbReference type="GO" id="GO:1990904">
    <property type="term" value="C:ribonucleoprotein complex"/>
    <property type="evidence" value="ECO:0007669"/>
    <property type="project" value="UniProtKB-KW"/>
</dbReference>
<dbReference type="GO" id="GO:0005840">
    <property type="term" value="C:ribosome"/>
    <property type="evidence" value="ECO:0007669"/>
    <property type="project" value="UniProtKB-KW"/>
</dbReference>
<evidence type="ECO:0000313" key="8">
    <source>
        <dbReference type="EMBL" id="PPQ92123.1"/>
    </source>
</evidence>
<proteinExistence type="inferred from homology"/>
<dbReference type="AlphaFoldDB" id="A0A409XMW1"/>
<evidence type="ECO:0000256" key="6">
    <source>
        <dbReference type="ARBA" id="ARBA00035132"/>
    </source>
</evidence>
<feature type="region of interest" description="Disordered" evidence="7">
    <location>
        <begin position="69"/>
        <end position="107"/>
    </location>
</feature>
<dbReference type="OrthoDB" id="2257454at2759"/>
<comment type="caution">
    <text evidence="8">The sequence shown here is derived from an EMBL/GenBank/DDBJ whole genome shotgun (WGS) entry which is preliminary data.</text>
</comment>
<dbReference type="Proteomes" id="UP000283269">
    <property type="component" value="Unassembled WGS sequence"/>
</dbReference>
<gene>
    <name evidence="8" type="ORF">CVT25_007954</name>
</gene>
<sequence>MAAFVPPSRLQALTKLRCSIFQTSYNPDSLRTGAKYLRARLRGPSLVGYYPERINISQIIRQNRELEMVDDEEEERLQDVIERRRRGKGAPKKAKNKGESRRLTKRR</sequence>
<evidence type="ECO:0000256" key="3">
    <source>
        <dbReference type="ARBA" id="ARBA00022980"/>
    </source>
</evidence>
<comment type="similarity">
    <text evidence="2">Belongs to the mitochondrion-specific ribosomal protein mS33 family.</text>
</comment>
<dbReference type="Pfam" id="PF08293">
    <property type="entry name" value="MRP-S33"/>
    <property type="match status" value="1"/>
</dbReference>
<name>A0A409XMW1_PSICY</name>
<evidence type="ECO:0000256" key="7">
    <source>
        <dbReference type="SAM" id="MobiDB-lite"/>
    </source>
</evidence>
<dbReference type="STRING" id="93625.A0A409XMW1"/>